<feature type="transmembrane region" description="Helical" evidence="1">
    <location>
        <begin position="39"/>
        <end position="60"/>
    </location>
</feature>
<feature type="transmembrane region" description="Helical" evidence="1">
    <location>
        <begin position="6"/>
        <end position="27"/>
    </location>
</feature>
<reference evidence="2 3" key="1">
    <citation type="journal article" date="2010" name="Stand. Genomic Sci.">
        <title>Complete genome sequence of Aminobacterium colombiense type strain (ALA-1).</title>
        <authorList>
            <person name="Chertkov O."/>
            <person name="Sikorski J."/>
            <person name="Brambilla E."/>
            <person name="Lapidus A."/>
            <person name="Copeland A."/>
            <person name="Glavina Del Rio T."/>
            <person name="Nolan M."/>
            <person name="Lucas S."/>
            <person name="Tice H."/>
            <person name="Cheng J.F."/>
            <person name="Han C."/>
            <person name="Detter J.C."/>
            <person name="Bruce D."/>
            <person name="Tapia R."/>
            <person name="Goodwin L."/>
            <person name="Pitluck S."/>
            <person name="Liolios K."/>
            <person name="Ivanova N."/>
            <person name="Mavromatis K."/>
            <person name="Ovchinnikova G."/>
            <person name="Pati A."/>
            <person name="Chen A."/>
            <person name="Palaniappan K."/>
            <person name="Land M."/>
            <person name="Hauser L."/>
            <person name="Chang Y.J."/>
            <person name="Jeffries C.D."/>
            <person name="Spring S."/>
            <person name="Rohde M."/>
            <person name="Goker M."/>
            <person name="Bristow J."/>
            <person name="Eisen J.A."/>
            <person name="Markowitz V."/>
            <person name="Hugenholtz P."/>
            <person name="Kyrpides N.C."/>
            <person name="Klenk H.P."/>
        </authorList>
    </citation>
    <scope>NUCLEOTIDE SEQUENCE [LARGE SCALE GENOMIC DNA]</scope>
    <source>
        <strain evidence="3">DSM 12261 / ALA-1</strain>
    </source>
</reference>
<accession>D5EFR2</accession>
<dbReference type="EMBL" id="CP001997">
    <property type="protein sequence ID" value="ADE57394.1"/>
    <property type="molecule type" value="Genomic_DNA"/>
</dbReference>
<evidence type="ECO:0000256" key="1">
    <source>
        <dbReference type="SAM" id="Phobius"/>
    </source>
</evidence>
<dbReference type="InterPro" id="IPR005133">
    <property type="entry name" value="PhaG_MnhG_YufB"/>
</dbReference>
<evidence type="ECO:0000313" key="3">
    <source>
        <dbReference type="Proteomes" id="UP000002366"/>
    </source>
</evidence>
<keyword evidence="1" id="KW-0812">Transmembrane</keyword>
<dbReference type="AlphaFoldDB" id="D5EFR2"/>
<dbReference type="eggNOG" id="COG1320">
    <property type="taxonomic scope" value="Bacteria"/>
</dbReference>
<dbReference type="GO" id="GO:0015385">
    <property type="term" value="F:sodium:proton antiporter activity"/>
    <property type="evidence" value="ECO:0007669"/>
    <property type="project" value="TreeGrafter"/>
</dbReference>
<keyword evidence="1" id="KW-1133">Transmembrane helix</keyword>
<keyword evidence="1" id="KW-0472">Membrane</keyword>
<dbReference type="Pfam" id="PF03334">
    <property type="entry name" value="PhaG_MnhG_YufB"/>
    <property type="match status" value="1"/>
</dbReference>
<proteinExistence type="predicted"/>
<dbReference type="HOGENOM" id="CLU_121334_0_6_0"/>
<dbReference type="KEGG" id="aco:Amico_1273"/>
<dbReference type="Proteomes" id="UP000002366">
    <property type="component" value="Chromosome"/>
</dbReference>
<dbReference type="NCBIfam" id="NF009312">
    <property type="entry name" value="PRK12672.1"/>
    <property type="match status" value="1"/>
</dbReference>
<dbReference type="PANTHER" id="PTHR34703">
    <property type="entry name" value="ANTIPORTER SUBUNIT MNHG2-RELATED"/>
    <property type="match status" value="1"/>
</dbReference>
<keyword evidence="3" id="KW-1185">Reference proteome</keyword>
<sequence>MAAEQYVVGILVIIGLIFNTLGAISLYRFPDVYTRLHGATKCTTFGSIFMSLGVVAYAAFRMYQGGGSRFAVLIIHALIAVMVLLITNATGAHAIARAAHRSGILPKMAVVDRLAEAEERKGGVVSE</sequence>
<dbReference type="PANTHER" id="PTHR34703:SF1">
    <property type="entry name" value="ANTIPORTER SUBUNIT MNHG2-RELATED"/>
    <property type="match status" value="1"/>
</dbReference>
<dbReference type="STRING" id="572547.Amico_1273"/>
<dbReference type="OrthoDB" id="9806575at2"/>
<organism evidence="2 3">
    <name type="scientific">Aminobacterium colombiense (strain DSM 12261 / ALA-1)</name>
    <dbReference type="NCBI Taxonomy" id="572547"/>
    <lineage>
        <taxon>Bacteria</taxon>
        <taxon>Thermotogati</taxon>
        <taxon>Synergistota</taxon>
        <taxon>Synergistia</taxon>
        <taxon>Synergistales</taxon>
        <taxon>Aminobacteriaceae</taxon>
        <taxon>Aminobacterium</taxon>
    </lineage>
</organism>
<protein>
    <submittedName>
        <fullName evidence="2">Monovalent cation/proton antiporter, MnhG/PhaG subunit</fullName>
    </submittedName>
</protein>
<gene>
    <name evidence="2" type="ordered locus">Amico_1273</name>
</gene>
<feature type="transmembrane region" description="Helical" evidence="1">
    <location>
        <begin position="66"/>
        <end position="87"/>
    </location>
</feature>
<dbReference type="NCBIfam" id="TIGR01300">
    <property type="entry name" value="CPA3_mnhG_phaG"/>
    <property type="match status" value="1"/>
</dbReference>
<name>D5EFR2_AMICL</name>
<evidence type="ECO:0000313" key="2">
    <source>
        <dbReference type="EMBL" id="ADE57394.1"/>
    </source>
</evidence>
<dbReference type="RefSeq" id="WP_013048657.1">
    <property type="nucleotide sequence ID" value="NC_014011.1"/>
</dbReference>